<dbReference type="EMBL" id="FPHR01000024">
    <property type="protein sequence ID" value="SFV77424.1"/>
    <property type="molecule type" value="Genomic_DNA"/>
</dbReference>
<dbReference type="AlphaFoldDB" id="A0A1W1DA27"/>
<dbReference type="Gene3D" id="3.30.428.10">
    <property type="entry name" value="HIT-like"/>
    <property type="match status" value="1"/>
</dbReference>
<proteinExistence type="predicted"/>
<dbReference type="GO" id="GO:0016787">
    <property type="term" value="F:hydrolase activity"/>
    <property type="evidence" value="ECO:0007669"/>
    <property type="project" value="UniProtKB-KW"/>
</dbReference>
<dbReference type="Pfam" id="PF01230">
    <property type="entry name" value="HIT"/>
    <property type="match status" value="1"/>
</dbReference>
<keyword evidence="2" id="KW-0378">Hydrolase</keyword>
<reference evidence="2" key="1">
    <citation type="submission" date="2016-10" db="EMBL/GenBank/DDBJ databases">
        <authorList>
            <person name="de Groot N.N."/>
        </authorList>
    </citation>
    <scope>NUCLEOTIDE SEQUENCE</scope>
</reference>
<evidence type="ECO:0000313" key="2">
    <source>
        <dbReference type="EMBL" id="SFV77424.1"/>
    </source>
</evidence>
<sequence length="118" mass="14170">MIYENELITLEIEASEIPWVKVFTKRKIKEFSECTVEEKLEIFRIIDMTEKLMLSYFKADKINIASFGNMLPHVHWHIMARFEADSYFPEPMWGSKQRESVLSLPNFEIFYTKLREIL</sequence>
<accession>A0A1W1DA27</accession>
<evidence type="ECO:0000259" key="1">
    <source>
        <dbReference type="PROSITE" id="PS51084"/>
    </source>
</evidence>
<name>A0A1W1DA27_9ZZZZ</name>
<dbReference type="PIRSF" id="PIRSF000714">
    <property type="entry name" value="HIT"/>
    <property type="match status" value="1"/>
</dbReference>
<dbReference type="InterPro" id="IPR036265">
    <property type="entry name" value="HIT-like_sf"/>
</dbReference>
<dbReference type="PROSITE" id="PS51084">
    <property type="entry name" value="HIT_2"/>
    <property type="match status" value="1"/>
</dbReference>
<gene>
    <name evidence="2" type="ORF">MNB_SUP05-4-83</name>
</gene>
<organism evidence="2">
    <name type="scientific">hydrothermal vent metagenome</name>
    <dbReference type="NCBI Taxonomy" id="652676"/>
    <lineage>
        <taxon>unclassified sequences</taxon>
        <taxon>metagenomes</taxon>
        <taxon>ecological metagenomes</taxon>
    </lineage>
</organism>
<feature type="domain" description="HIT" evidence="1">
    <location>
        <begin position="1"/>
        <end position="88"/>
    </location>
</feature>
<dbReference type="InterPro" id="IPR026026">
    <property type="entry name" value="HIT_Hint"/>
</dbReference>
<dbReference type="InterPro" id="IPR011146">
    <property type="entry name" value="HIT-like"/>
</dbReference>
<protein>
    <submittedName>
        <fullName evidence="2">Diadenosine tetraphosphate (Ap4A) hydrolase and other HIT family hydrolases</fullName>
    </submittedName>
</protein>
<dbReference type="SUPFAM" id="SSF54197">
    <property type="entry name" value="HIT-like"/>
    <property type="match status" value="1"/>
</dbReference>